<feature type="transmembrane region" description="Helical" evidence="1">
    <location>
        <begin position="182"/>
        <end position="214"/>
    </location>
</feature>
<dbReference type="EMBL" id="CP031003">
    <property type="protein sequence ID" value="AXN36686.1"/>
    <property type="molecule type" value="Genomic_DNA"/>
</dbReference>
<keyword evidence="1" id="KW-0812">Transmembrane</keyword>
<feature type="transmembrane region" description="Helical" evidence="1">
    <location>
        <begin position="67"/>
        <end position="92"/>
    </location>
</feature>
<feature type="transmembrane region" description="Helical" evidence="1">
    <location>
        <begin position="156"/>
        <end position="176"/>
    </location>
</feature>
<evidence type="ECO:0000313" key="2">
    <source>
        <dbReference type="EMBL" id="AXN36686.1"/>
    </source>
</evidence>
<feature type="transmembrane region" description="Helical" evidence="1">
    <location>
        <begin position="12"/>
        <end position="33"/>
    </location>
</feature>
<keyword evidence="1" id="KW-1133">Transmembrane helix</keyword>
<evidence type="ECO:0008006" key="4">
    <source>
        <dbReference type="Google" id="ProtNLM"/>
    </source>
</evidence>
<feature type="transmembrane region" description="Helical" evidence="1">
    <location>
        <begin position="134"/>
        <end position="149"/>
    </location>
</feature>
<dbReference type="AlphaFoldDB" id="A0A385AH50"/>
<evidence type="ECO:0000313" key="3">
    <source>
        <dbReference type="Proteomes" id="UP000257607"/>
    </source>
</evidence>
<feature type="transmembrane region" description="Helical" evidence="1">
    <location>
        <begin position="291"/>
        <end position="310"/>
    </location>
</feature>
<gene>
    <name evidence="2" type="ORF">DT351_10285</name>
</gene>
<proteinExistence type="predicted"/>
<reference evidence="2 3" key="1">
    <citation type="submission" date="2018-07" db="EMBL/GenBank/DDBJ databases">
        <title>Lactobacillus curvatus genome sequence.</title>
        <authorList>
            <person name="Prechtl R."/>
        </authorList>
    </citation>
    <scope>NUCLEOTIDE SEQUENCE [LARGE SCALE GENOMIC DNA]</scope>
    <source>
        <strain evidence="2 3">TMW 1.1928</strain>
    </source>
</reference>
<keyword evidence="1" id="KW-0472">Membrane</keyword>
<organism evidence="2 3">
    <name type="scientific">Latilactobacillus curvatus</name>
    <name type="common">Lactobacillus curvatus</name>
    <dbReference type="NCBI Taxonomy" id="28038"/>
    <lineage>
        <taxon>Bacteria</taxon>
        <taxon>Bacillati</taxon>
        <taxon>Bacillota</taxon>
        <taxon>Bacilli</taxon>
        <taxon>Lactobacillales</taxon>
        <taxon>Lactobacillaceae</taxon>
        <taxon>Latilactobacillus</taxon>
    </lineage>
</organism>
<feature type="transmembrane region" description="Helical" evidence="1">
    <location>
        <begin position="104"/>
        <end position="122"/>
    </location>
</feature>
<dbReference type="Proteomes" id="UP000257607">
    <property type="component" value="Chromosome"/>
</dbReference>
<accession>A0A385AH50</accession>
<protein>
    <recommendedName>
        <fullName evidence="4">Membrane protein 6-pyruvoyl-tetrahydropterin synthase-related domain-containing protein</fullName>
    </recommendedName>
</protein>
<sequence length="566" mass="64721">MQRLKYFYRRHALTVTLLFFGLLSIAMVAIVYLQPNKILSGSDYHFHMNRIENLALSIKQGEWFPRISYFFIGGMGYAAGLFYPDAFLYLPAILRVVGLSIKESFIVFAIAINFSTFLITYISGKLADFNKKQALIFSLMYGLSIYRFADLVNRQAIGEVIALTFFPLMIVMLTRLKKGEHGYWYLLSIGMAAIGYSHMISVEMMGIVIIIYTLLNLKRFYQNKSLKYLIAAGLLAIGLLGRYFLAVGEQMATTIFQVTAQPLAFLSDRTLPFKDIVVNSLTNAVFHANTVNVGITILLGLGIACGLFYYSKNDRDLIGIALGLFIAATPIMPWHLLDHTIINTIQFPWRFFAIITAIVSYLVAKDECHLLKNKYYFYLLILLLGAGNVIYSTNSIQNQSWRFRTNTAYNTPNPYYIGAGHEYLPAQTDYQKILRHKKQVIKYQPHKIKITNVRHTWGRYQFDFRTLTDQKAVVEVPFIYYKGYVAELNHHQRLPMQMNKRTGLTQVALKGTGRITVYYRTTTIQRIGTVISLLSFGMLIIIGSYDGITDKLFDIIHHKGAFYYGN</sequence>
<feature type="transmembrane region" description="Helical" evidence="1">
    <location>
        <begin position="226"/>
        <end position="245"/>
    </location>
</feature>
<feature type="transmembrane region" description="Helical" evidence="1">
    <location>
        <begin position="347"/>
        <end position="364"/>
    </location>
</feature>
<evidence type="ECO:0000256" key="1">
    <source>
        <dbReference type="SAM" id="Phobius"/>
    </source>
</evidence>
<name>A0A385AH50_LATCU</name>
<feature type="transmembrane region" description="Helical" evidence="1">
    <location>
        <begin position="317"/>
        <end position="335"/>
    </location>
</feature>